<dbReference type="PANTHER" id="PTHR23092">
    <property type="entry name" value="POLY(A) RNA POLYMERASE"/>
    <property type="match status" value="1"/>
</dbReference>
<dbReference type="AlphaFoldDB" id="A0A9N9IC97"/>
<dbReference type="SUPFAM" id="SSF81301">
    <property type="entry name" value="Nucleotidyltransferase"/>
    <property type="match status" value="1"/>
</dbReference>
<dbReference type="Pfam" id="PF22600">
    <property type="entry name" value="MTPAP-like_central"/>
    <property type="match status" value="1"/>
</dbReference>
<name>A0A9N9IC97_9GLOM</name>
<comment type="caution">
    <text evidence="2">The sequence shown here is derived from an EMBL/GenBank/DDBJ whole genome shotgun (WGS) entry which is preliminary data.</text>
</comment>
<dbReference type="GO" id="GO:1990817">
    <property type="term" value="F:poly(A) RNA polymerase activity"/>
    <property type="evidence" value="ECO:0007669"/>
    <property type="project" value="InterPro"/>
</dbReference>
<evidence type="ECO:0000313" key="3">
    <source>
        <dbReference type="Proteomes" id="UP000789508"/>
    </source>
</evidence>
<dbReference type="GO" id="GO:0043634">
    <property type="term" value="P:polyadenylation-dependent ncRNA catabolic process"/>
    <property type="evidence" value="ECO:0007669"/>
    <property type="project" value="TreeGrafter"/>
</dbReference>
<dbReference type="Proteomes" id="UP000789508">
    <property type="component" value="Unassembled WGS sequence"/>
</dbReference>
<dbReference type="PANTHER" id="PTHR23092:SF15">
    <property type="entry name" value="INACTIVE NON-CANONICAL POLY(A) RNA POLYMERASE PROTEIN TRF4-2-RELATED"/>
    <property type="match status" value="1"/>
</dbReference>
<keyword evidence="3" id="KW-1185">Reference proteome</keyword>
<dbReference type="InterPro" id="IPR043519">
    <property type="entry name" value="NT_sf"/>
</dbReference>
<dbReference type="GO" id="GO:0003729">
    <property type="term" value="F:mRNA binding"/>
    <property type="evidence" value="ECO:0007669"/>
    <property type="project" value="TreeGrafter"/>
</dbReference>
<sequence>MSAKKKTKLQHQVSVSRNNNVVSSAQYNFTSLTTAGIPIYGQPSVNSNIIIQSLILNSRQLAEYYTNPYNTTTMDLSNKYLNHYPSPTPYAQTSPYTQAIPSWVNPVEQTISPTYVSRPTLSEDPFIETPWVVRRMLDDFTKAIYILNQDVNDFVDYISPRHEERRMRQYVVRLIEKEFEADKISTVAFGSFNTELYLPTSDIDLVFFCKSTDVKKLVHTYAAKIRKVDKLVTSSKEVITVANAKVPIVKFTEKHTGFNVDISFNQGSGIQTANITKSLLNRYPGSREL</sequence>
<accession>A0A9N9IC97</accession>
<evidence type="ECO:0000259" key="1">
    <source>
        <dbReference type="Pfam" id="PF22600"/>
    </source>
</evidence>
<dbReference type="Gene3D" id="3.30.460.10">
    <property type="entry name" value="Beta Polymerase, domain 2"/>
    <property type="match status" value="1"/>
</dbReference>
<reference evidence="2" key="1">
    <citation type="submission" date="2021-06" db="EMBL/GenBank/DDBJ databases">
        <authorList>
            <person name="Kallberg Y."/>
            <person name="Tangrot J."/>
            <person name="Rosling A."/>
        </authorList>
    </citation>
    <scope>NUCLEOTIDE SEQUENCE</scope>
    <source>
        <strain evidence="2">FL130A</strain>
    </source>
</reference>
<dbReference type="EMBL" id="CAJVPS010029490">
    <property type="protein sequence ID" value="CAG8728942.1"/>
    <property type="molecule type" value="Genomic_DNA"/>
</dbReference>
<dbReference type="GO" id="GO:0005730">
    <property type="term" value="C:nucleolus"/>
    <property type="evidence" value="ECO:0007669"/>
    <property type="project" value="TreeGrafter"/>
</dbReference>
<dbReference type="InterPro" id="IPR045862">
    <property type="entry name" value="Trf4-like"/>
</dbReference>
<proteinExistence type="predicted"/>
<evidence type="ECO:0000313" key="2">
    <source>
        <dbReference type="EMBL" id="CAG8728942.1"/>
    </source>
</evidence>
<dbReference type="GO" id="GO:0031499">
    <property type="term" value="C:TRAMP complex"/>
    <property type="evidence" value="ECO:0007669"/>
    <property type="project" value="TreeGrafter"/>
</dbReference>
<dbReference type="CDD" id="cd05402">
    <property type="entry name" value="NT_PAP_TUTase"/>
    <property type="match status" value="1"/>
</dbReference>
<dbReference type="GO" id="GO:0031123">
    <property type="term" value="P:RNA 3'-end processing"/>
    <property type="evidence" value="ECO:0007669"/>
    <property type="project" value="TreeGrafter"/>
</dbReference>
<organism evidence="2 3">
    <name type="scientific">Ambispora leptoticha</name>
    <dbReference type="NCBI Taxonomy" id="144679"/>
    <lineage>
        <taxon>Eukaryota</taxon>
        <taxon>Fungi</taxon>
        <taxon>Fungi incertae sedis</taxon>
        <taxon>Mucoromycota</taxon>
        <taxon>Glomeromycotina</taxon>
        <taxon>Glomeromycetes</taxon>
        <taxon>Archaeosporales</taxon>
        <taxon>Ambisporaceae</taxon>
        <taxon>Ambispora</taxon>
    </lineage>
</organism>
<feature type="non-terminal residue" evidence="2">
    <location>
        <position position="289"/>
    </location>
</feature>
<dbReference type="InterPro" id="IPR054708">
    <property type="entry name" value="MTPAP-like_central"/>
</dbReference>
<feature type="domain" description="Poly(A) RNA polymerase mitochondrial-like central palm" evidence="1">
    <location>
        <begin position="147"/>
        <end position="274"/>
    </location>
</feature>
<protein>
    <submittedName>
        <fullName evidence="2">5748_t:CDS:1</fullName>
    </submittedName>
</protein>
<gene>
    <name evidence="2" type="ORF">ALEPTO_LOCUS12548</name>
</gene>
<dbReference type="OrthoDB" id="273917at2759"/>
<dbReference type="GO" id="GO:0010605">
    <property type="term" value="P:negative regulation of macromolecule metabolic process"/>
    <property type="evidence" value="ECO:0007669"/>
    <property type="project" value="UniProtKB-ARBA"/>
</dbReference>